<feature type="transmembrane region" description="Helical" evidence="2">
    <location>
        <begin position="354"/>
        <end position="377"/>
    </location>
</feature>
<dbReference type="EMBL" id="CAJNDS010001791">
    <property type="protein sequence ID" value="CAE7280384.1"/>
    <property type="molecule type" value="Genomic_DNA"/>
</dbReference>
<evidence type="ECO:0000256" key="2">
    <source>
        <dbReference type="SAM" id="Phobius"/>
    </source>
</evidence>
<dbReference type="InterPro" id="IPR035897">
    <property type="entry name" value="Toll_tir_struct_dom_sf"/>
</dbReference>
<organism evidence="3 4">
    <name type="scientific">Symbiodinium natans</name>
    <dbReference type="NCBI Taxonomy" id="878477"/>
    <lineage>
        <taxon>Eukaryota</taxon>
        <taxon>Sar</taxon>
        <taxon>Alveolata</taxon>
        <taxon>Dinophyceae</taxon>
        <taxon>Suessiales</taxon>
        <taxon>Symbiodiniaceae</taxon>
        <taxon>Symbiodinium</taxon>
    </lineage>
</organism>
<sequence>MGSLADPCNMKEGKGRHAETQATERLADPSSMKGDNVRRGETKTSEDPEDLSNVKGSLNSLTAASITSQLIMSIQALSSIRELSIQWQEPVKTALDLTKVMTFDVRILRITCIYGTDSPLLHFASQLLACPAACTFLLLAWLLSKMAGRPRSFNAVVHKCGVLVFAFFLSITRSTLIPFQCSPSPNGSTSMVTDPGIICYESNEHTALIVLAVAGILTQSAAFLAWATFITMMYPSHVASGRGIVFANRYRFFFNRFKPEKYYYGVLARSLVLVYRSAFVALLPIVLVGLPELQVPVMGGILLLVNDLQAHMWPWRTSSANLVDLILTAFLVLVLLGAGPLLVLDSEQSVSVLGWLLCIPVFGTLIVAVVGLARAVVKDLLQRQKRLFGVYLCHHKGGSGSLCRLIKILIAKHSSTRVFLDSDNLENLDYLFDIVRTSTSSVVVVMTPELPKRIWCAGEIVTAWKNRITTVPLICEGFEPLSDESQKLIPTLWTPQEKQNLANLGVQVKDVSAAYVWLQHELTPVKMPRFGQVRCTNCSDCFNKCSHTPC</sequence>
<feature type="transmembrane region" description="Helical" evidence="2">
    <location>
        <begin position="156"/>
        <end position="176"/>
    </location>
</feature>
<accession>A0A812N5N0</accession>
<feature type="compositionally biased region" description="Basic and acidic residues" evidence="1">
    <location>
        <begin position="35"/>
        <end position="46"/>
    </location>
</feature>
<evidence type="ECO:0000256" key="1">
    <source>
        <dbReference type="SAM" id="MobiDB-lite"/>
    </source>
</evidence>
<feature type="transmembrane region" description="Helical" evidence="2">
    <location>
        <begin position="123"/>
        <end position="144"/>
    </location>
</feature>
<feature type="transmembrane region" description="Helical" evidence="2">
    <location>
        <begin position="322"/>
        <end position="342"/>
    </location>
</feature>
<evidence type="ECO:0000313" key="3">
    <source>
        <dbReference type="EMBL" id="CAE7280384.1"/>
    </source>
</evidence>
<reference evidence="3" key="1">
    <citation type="submission" date="2021-02" db="EMBL/GenBank/DDBJ databases">
        <authorList>
            <person name="Dougan E. K."/>
            <person name="Rhodes N."/>
            <person name="Thang M."/>
            <person name="Chan C."/>
        </authorList>
    </citation>
    <scope>NUCLEOTIDE SEQUENCE</scope>
</reference>
<feature type="transmembrane region" description="Helical" evidence="2">
    <location>
        <begin position="262"/>
        <end position="287"/>
    </location>
</feature>
<name>A0A812N5N0_9DINO</name>
<dbReference type="OrthoDB" id="432745at2759"/>
<dbReference type="SUPFAM" id="SSF52200">
    <property type="entry name" value="Toll/Interleukin receptor TIR domain"/>
    <property type="match status" value="1"/>
</dbReference>
<keyword evidence="2" id="KW-0472">Membrane</keyword>
<dbReference type="AlphaFoldDB" id="A0A812N5N0"/>
<keyword evidence="4" id="KW-1185">Reference proteome</keyword>
<feature type="region of interest" description="Disordered" evidence="1">
    <location>
        <begin position="1"/>
        <end position="53"/>
    </location>
</feature>
<comment type="caution">
    <text evidence="3">The sequence shown here is derived from an EMBL/GenBank/DDBJ whole genome shotgun (WGS) entry which is preliminary data.</text>
</comment>
<keyword evidence="2" id="KW-0812">Transmembrane</keyword>
<keyword evidence="2" id="KW-1133">Transmembrane helix</keyword>
<proteinExistence type="predicted"/>
<feature type="compositionally biased region" description="Basic and acidic residues" evidence="1">
    <location>
        <begin position="9"/>
        <end position="19"/>
    </location>
</feature>
<gene>
    <name evidence="3" type="primary">GRM8</name>
    <name evidence="3" type="ORF">SNAT2548_LOCUS14869</name>
</gene>
<evidence type="ECO:0000313" key="4">
    <source>
        <dbReference type="Proteomes" id="UP000604046"/>
    </source>
</evidence>
<protein>
    <submittedName>
        <fullName evidence="3">GRM8 protein</fullName>
    </submittedName>
</protein>
<dbReference type="Proteomes" id="UP000604046">
    <property type="component" value="Unassembled WGS sequence"/>
</dbReference>
<feature type="transmembrane region" description="Helical" evidence="2">
    <location>
        <begin position="208"/>
        <end position="234"/>
    </location>
</feature>